<gene>
    <name evidence="2" type="ORF">A2563_03230</name>
</gene>
<sequence length="132" mass="14581">MTVPDLESGLQRWAMFTVFSLNEKQPYSGRLRIYILYSAEQVGKMVEETKNDHCLMDGFLEKARESALSGTFPEHDYEGLPAAEMSENLVALKMLAGFVFQYMTGQIQVTPNAEGGAESEMITSGSGEKAKA</sequence>
<comment type="caution">
    <text evidence="2">The sequence shown here is derived from an EMBL/GenBank/DDBJ whole genome shotgun (WGS) entry which is preliminary data.</text>
</comment>
<dbReference type="AlphaFoldDB" id="A0A1F6P903"/>
<dbReference type="Proteomes" id="UP000176634">
    <property type="component" value="Unassembled WGS sequence"/>
</dbReference>
<dbReference type="EMBL" id="MFRA01000005">
    <property type="protein sequence ID" value="OGH92661.1"/>
    <property type="molecule type" value="Genomic_DNA"/>
</dbReference>
<accession>A0A1F6P903</accession>
<feature type="region of interest" description="Disordered" evidence="1">
    <location>
        <begin position="113"/>
        <end position="132"/>
    </location>
</feature>
<evidence type="ECO:0000256" key="1">
    <source>
        <dbReference type="SAM" id="MobiDB-lite"/>
    </source>
</evidence>
<name>A0A1F6P903_9BACT</name>
<evidence type="ECO:0000313" key="3">
    <source>
        <dbReference type="Proteomes" id="UP000176634"/>
    </source>
</evidence>
<reference evidence="2 3" key="1">
    <citation type="journal article" date="2016" name="Nat. Commun.">
        <title>Thousands of microbial genomes shed light on interconnected biogeochemical processes in an aquifer system.</title>
        <authorList>
            <person name="Anantharaman K."/>
            <person name="Brown C.T."/>
            <person name="Hug L.A."/>
            <person name="Sharon I."/>
            <person name="Castelle C.J."/>
            <person name="Probst A.J."/>
            <person name="Thomas B.C."/>
            <person name="Singh A."/>
            <person name="Wilkins M.J."/>
            <person name="Karaoz U."/>
            <person name="Brodie E.L."/>
            <person name="Williams K.H."/>
            <person name="Hubbard S.S."/>
            <person name="Banfield J.F."/>
        </authorList>
    </citation>
    <scope>NUCLEOTIDE SEQUENCE [LARGE SCALE GENOMIC DNA]</scope>
</reference>
<evidence type="ECO:0000313" key="2">
    <source>
        <dbReference type="EMBL" id="OGH92661.1"/>
    </source>
</evidence>
<organism evidence="2 3">
    <name type="scientific">Candidatus Magasanikbacteria bacterium RIFOXYD1_FULL_40_23</name>
    <dbReference type="NCBI Taxonomy" id="1798705"/>
    <lineage>
        <taxon>Bacteria</taxon>
        <taxon>Candidatus Magasanikiibacteriota</taxon>
    </lineage>
</organism>
<proteinExistence type="predicted"/>
<protein>
    <submittedName>
        <fullName evidence="2">Uncharacterized protein</fullName>
    </submittedName>
</protein>